<proteinExistence type="predicted"/>
<dbReference type="Proteomes" id="UP001054252">
    <property type="component" value="Unassembled WGS sequence"/>
</dbReference>
<comment type="caution">
    <text evidence="1">The sequence shown here is derived from an EMBL/GenBank/DDBJ whole genome shotgun (WGS) entry which is preliminary data.</text>
</comment>
<evidence type="ECO:0000313" key="1">
    <source>
        <dbReference type="EMBL" id="GKV26635.1"/>
    </source>
</evidence>
<reference evidence="1 2" key="1">
    <citation type="journal article" date="2021" name="Commun. Biol.">
        <title>The genome of Shorea leprosula (Dipterocarpaceae) highlights the ecological relevance of drought in aseasonal tropical rainforests.</title>
        <authorList>
            <person name="Ng K.K.S."/>
            <person name="Kobayashi M.J."/>
            <person name="Fawcett J.A."/>
            <person name="Hatakeyama M."/>
            <person name="Paape T."/>
            <person name="Ng C.H."/>
            <person name="Ang C.C."/>
            <person name="Tnah L.H."/>
            <person name="Lee C.T."/>
            <person name="Nishiyama T."/>
            <person name="Sese J."/>
            <person name="O'Brien M.J."/>
            <person name="Copetti D."/>
            <person name="Mohd Noor M.I."/>
            <person name="Ong R.C."/>
            <person name="Putra M."/>
            <person name="Sireger I.Z."/>
            <person name="Indrioko S."/>
            <person name="Kosugi Y."/>
            <person name="Izuno A."/>
            <person name="Isagi Y."/>
            <person name="Lee S.L."/>
            <person name="Shimizu K.K."/>
        </authorList>
    </citation>
    <scope>NUCLEOTIDE SEQUENCE [LARGE SCALE GENOMIC DNA]</scope>
    <source>
        <strain evidence="1">214</strain>
    </source>
</reference>
<dbReference type="AlphaFoldDB" id="A0AAV5KPT4"/>
<name>A0AAV5KPT4_9ROSI</name>
<gene>
    <name evidence="1" type="ORF">SLEP1_g35900</name>
</gene>
<dbReference type="EMBL" id="BPVZ01000072">
    <property type="protein sequence ID" value="GKV26635.1"/>
    <property type="molecule type" value="Genomic_DNA"/>
</dbReference>
<sequence length="98" mass="11433">MGVFSILYKYSSSSFAKIFYIFLHLTHGRIRLRLSCIWSSITPLRLEHEGGLDPVGIDENGESMLLRRRNMLSSSETYCKRVVSYLYHLQFQLCYGCE</sequence>
<protein>
    <submittedName>
        <fullName evidence="1">Uncharacterized protein</fullName>
    </submittedName>
</protein>
<evidence type="ECO:0000313" key="2">
    <source>
        <dbReference type="Proteomes" id="UP001054252"/>
    </source>
</evidence>
<accession>A0AAV5KPT4</accession>
<keyword evidence="2" id="KW-1185">Reference proteome</keyword>
<organism evidence="1 2">
    <name type="scientific">Rubroshorea leprosula</name>
    <dbReference type="NCBI Taxonomy" id="152421"/>
    <lineage>
        <taxon>Eukaryota</taxon>
        <taxon>Viridiplantae</taxon>
        <taxon>Streptophyta</taxon>
        <taxon>Embryophyta</taxon>
        <taxon>Tracheophyta</taxon>
        <taxon>Spermatophyta</taxon>
        <taxon>Magnoliopsida</taxon>
        <taxon>eudicotyledons</taxon>
        <taxon>Gunneridae</taxon>
        <taxon>Pentapetalae</taxon>
        <taxon>rosids</taxon>
        <taxon>malvids</taxon>
        <taxon>Malvales</taxon>
        <taxon>Dipterocarpaceae</taxon>
        <taxon>Rubroshorea</taxon>
    </lineage>
</organism>